<dbReference type="PANTHER" id="PTHR43833">
    <property type="entry name" value="POTASSIUM CHANNEL PROTEIN 2-RELATED-RELATED"/>
    <property type="match status" value="1"/>
</dbReference>
<feature type="domain" description="RCK N-terminal" evidence="7">
    <location>
        <begin position="1"/>
        <end position="121"/>
    </location>
</feature>
<dbReference type="PROSITE" id="PS51202">
    <property type="entry name" value="RCK_C"/>
    <property type="match status" value="2"/>
</dbReference>
<evidence type="ECO:0000256" key="3">
    <source>
        <dbReference type="ARBA" id="ARBA00022538"/>
    </source>
</evidence>
<keyword evidence="6" id="KW-0406">Ion transport</keyword>
<dbReference type="PRINTS" id="PR00335">
    <property type="entry name" value="KUPTAKETRKA"/>
</dbReference>
<dbReference type="RefSeq" id="WP_068913453.1">
    <property type="nucleotide sequence ID" value="NZ_MBEW02000008.1"/>
</dbReference>
<dbReference type="NCBIfam" id="NF007039">
    <property type="entry name" value="PRK09496.3-2"/>
    <property type="match status" value="1"/>
</dbReference>
<dbReference type="SUPFAM" id="SSF116726">
    <property type="entry name" value="TrkA C-terminal domain-like"/>
    <property type="match status" value="2"/>
</dbReference>
<evidence type="ECO:0000256" key="6">
    <source>
        <dbReference type="ARBA" id="ARBA00023065"/>
    </source>
</evidence>
<evidence type="ECO:0000256" key="4">
    <source>
        <dbReference type="ARBA" id="ARBA00022958"/>
    </source>
</evidence>
<evidence type="ECO:0000259" key="7">
    <source>
        <dbReference type="PROSITE" id="PS51201"/>
    </source>
</evidence>
<keyword evidence="2" id="KW-0813">Transport</keyword>
<dbReference type="STRING" id="1871336.BBG48_10595"/>
<keyword evidence="5" id="KW-0520">NAD</keyword>
<sequence length="451" mass="50547">MNIIIMGGGKVGGILCRQLSSIENCDVTVIEKNEEVLNRLTSKFDIYGIVGSGTDVEIVKQTPIEDADIFVAVSEKDEANLISSIIAKKLGAKYTISRVRGTEYSGNLGFLREAMGISLVINPEKEAAYSVYRMIKYPYAVSVETFVGLDVSIIGVYIDANSIVKNTLLKDFRKRFNIIICVIQRDSEVFIPDGNSKIHEGDIVYVTGQPKDMQLFYQSVGFLNEKPLKKAMIIGGGRMNHYLLPLLKRLNMDITVVEINRDMARDISSTFEDVTVINRDGTDQDLLDELVIESYDTFISLTGVDEENALASLYAYEKGVKKIITKINRTAITRLFDKDKLKSIVNPKRIIADEIIRTVRSQMSAIDSDLLGLYTLADEQVEAMQFQVAGNSKFLGKKLIDLQFIENTLVAYIIRDGRLFFPTGMDDIRENDLVLIVTKNDEIIDIDDILV</sequence>
<dbReference type="InterPro" id="IPR006036">
    <property type="entry name" value="K_uptake_TrkA"/>
</dbReference>
<dbReference type="InterPro" id="IPR036721">
    <property type="entry name" value="RCK_C_sf"/>
</dbReference>
<dbReference type="GO" id="GO:0015079">
    <property type="term" value="F:potassium ion transmembrane transporter activity"/>
    <property type="evidence" value="ECO:0007669"/>
    <property type="project" value="InterPro"/>
</dbReference>
<evidence type="ECO:0000259" key="8">
    <source>
        <dbReference type="PROSITE" id="PS51202"/>
    </source>
</evidence>
<evidence type="ECO:0000256" key="1">
    <source>
        <dbReference type="ARBA" id="ARBA00017378"/>
    </source>
</evidence>
<accession>A0A371ILH0</accession>
<protein>
    <recommendedName>
        <fullName evidence="1">Trk system potassium uptake protein TrkA</fullName>
    </recommendedName>
</protein>
<comment type="caution">
    <text evidence="9">The sequence shown here is derived from an EMBL/GenBank/DDBJ whole genome shotgun (WGS) entry which is preliminary data.</text>
</comment>
<feature type="domain" description="RCK C-terminal" evidence="8">
    <location>
        <begin position="141"/>
        <end position="222"/>
    </location>
</feature>
<dbReference type="Gene3D" id="3.30.70.1450">
    <property type="entry name" value="Regulator of K+ conductance, C-terminal domain"/>
    <property type="match status" value="2"/>
</dbReference>
<keyword evidence="10" id="KW-1185">Reference proteome</keyword>
<evidence type="ECO:0000256" key="5">
    <source>
        <dbReference type="ARBA" id="ARBA00023027"/>
    </source>
</evidence>
<proteinExistence type="predicted"/>
<dbReference type="Pfam" id="PF02254">
    <property type="entry name" value="TrkA_N"/>
    <property type="match status" value="2"/>
</dbReference>
<evidence type="ECO:0000313" key="10">
    <source>
        <dbReference type="Proteomes" id="UP000093352"/>
    </source>
</evidence>
<evidence type="ECO:0000256" key="2">
    <source>
        <dbReference type="ARBA" id="ARBA00022448"/>
    </source>
</evidence>
<dbReference type="GO" id="GO:0005886">
    <property type="term" value="C:plasma membrane"/>
    <property type="evidence" value="ECO:0007669"/>
    <property type="project" value="InterPro"/>
</dbReference>
<dbReference type="EMBL" id="MBEW02000008">
    <property type="protein sequence ID" value="RDY21324.1"/>
    <property type="molecule type" value="Genomic_DNA"/>
</dbReference>
<dbReference type="InterPro" id="IPR003148">
    <property type="entry name" value="RCK_N"/>
</dbReference>
<dbReference type="Proteomes" id="UP000093352">
    <property type="component" value="Unassembled WGS sequence"/>
</dbReference>
<keyword evidence="3" id="KW-0633">Potassium transport</keyword>
<organism evidence="9 10">
    <name type="scientific">Criibacterium bergeronii</name>
    <dbReference type="NCBI Taxonomy" id="1871336"/>
    <lineage>
        <taxon>Bacteria</taxon>
        <taxon>Bacillati</taxon>
        <taxon>Bacillota</taxon>
        <taxon>Clostridia</taxon>
        <taxon>Peptostreptococcales</taxon>
        <taxon>Filifactoraceae</taxon>
        <taxon>Criibacterium</taxon>
    </lineage>
</organism>
<dbReference type="PROSITE" id="PS51201">
    <property type="entry name" value="RCK_N"/>
    <property type="match status" value="2"/>
</dbReference>
<dbReference type="NCBIfam" id="NF007033">
    <property type="entry name" value="PRK09496.1-5"/>
    <property type="match status" value="1"/>
</dbReference>
<dbReference type="PANTHER" id="PTHR43833:SF5">
    <property type="entry name" value="TRK SYSTEM POTASSIUM UPTAKE PROTEIN TRKA"/>
    <property type="match status" value="1"/>
</dbReference>
<dbReference type="Pfam" id="PF02080">
    <property type="entry name" value="TrkA_C"/>
    <property type="match status" value="2"/>
</dbReference>
<dbReference type="AlphaFoldDB" id="A0A371ILH0"/>
<dbReference type="InterPro" id="IPR050721">
    <property type="entry name" value="Trk_Ktr_HKT_K-transport"/>
</dbReference>
<dbReference type="InterPro" id="IPR006037">
    <property type="entry name" value="RCK_C"/>
</dbReference>
<feature type="domain" description="RCK C-terminal" evidence="8">
    <location>
        <begin position="371"/>
        <end position="451"/>
    </location>
</feature>
<gene>
    <name evidence="9" type="ORF">BBG48_005185</name>
</gene>
<reference evidence="9 10" key="1">
    <citation type="journal article" date="2016" name="Genome Announc.">
        <title>Draft Genome Sequence of Criibacterium bergeronii gen. nov., sp. nov., Strain CCRI-22567T, Isolated from a Vaginal Sample from a Woman with Bacterial Vaginosis.</title>
        <authorList>
            <person name="Maheux A.F."/>
            <person name="Berube E."/>
            <person name="Boudreau D.K."/>
            <person name="Raymond F."/>
            <person name="Corbeil J."/>
            <person name="Roy P.H."/>
            <person name="Boissinot M."/>
            <person name="Omar R.F."/>
        </authorList>
    </citation>
    <scope>NUCLEOTIDE SEQUENCE [LARGE SCALE GENOMIC DNA]</scope>
    <source>
        <strain evidence="9 10">CCRI-22567</strain>
    </source>
</reference>
<dbReference type="InterPro" id="IPR036291">
    <property type="entry name" value="NAD(P)-bd_dom_sf"/>
</dbReference>
<dbReference type="Gene3D" id="3.40.50.720">
    <property type="entry name" value="NAD(P)-binding Rossmann-like Domain"/>
    <property type="match status" value="2"/>
</dbReference>
<keyword evidence="4" id="KW-0630">Potassium</keyword>
<evidence type="ECO:0000313" key="9">
    <source>
        <dbReference type="EMBL" id="RDY21324.1"/>
    </source>
</evidence>
<name>A0A371ILH0_9FIRM</name>
<feature type="domain" description="RCK N-terminal" evidence="7">
    <location>
        <begin position="228"/>
        <end position="356"/>
    </location>
</feature>
<dbReference type="SUPFAM" id="SSF51735">
    <property type="entry name" value="NAD(P)-binding Rossmann-fold domains"/>
    <property type="match status" value="2"/>
</dbReference>